<dbReference type="RefSeq" id="WP_150903962.1">
    <property type="nucleotide sequence ID" value="NZ_VTWT01000005.1"/>
</dbReference>
<comment type="caution">
    <text evidence="1">The sequence shown here is derived from an EMBL/GenBank/DDBJ whole genome shotgun (WGS) entry which is preliminary data.</text>
</comment>
<dbReference type="AlphaFoldDB" id="A0A5N1IXC6"/>
<organism evidence="1 2">
    <name type="scientific">Adhaeribacter soli</name>
    <dbReference type="NCBI Taxonomy" id="2607655"/>
    <lineage>
        <taxon>Bacteria</taxon>
        <taxon>Pseudomonadati</taxon>
        <taxon>Bacteroidota</taxon>
        <taxon>Cytophagia</taxon>
        <taxon>Cytophagales</taxon>
        <taxon>Hymenobacteraceae</taxon>
        <taxon>Adhaeribacter</taxon>
    </lineage>
</organism>
<dbReference type="EMBL" id="VTWT01000005">
    <property type="protein sequence ID" value="KAA9333796.1"/>
    <property type="molecule type" value="Genomic_DNA"/>
</dbReference>
<proteinExistence type="predicted"/>
<protein>
    <recommendedName>
        <fullName evidence="3">Zf-HC2 domain-containing protein</fullName>
    </recommendedName>
</protein>
<evidence type="ECO:0000313" key="2">
    <source>
        <dbReference type="Proteomes" id="UP000326570"/>
    </source>
</evidence>
<evidence type="ECO:0000313" key="1">
    <source>
        <dbReference type="EMBL" id="KAA9333796.1"/>
    </source>
</evidence>
<reference evidence="1 2" key="1">
    <citation type="submission" date="2019-09" db="EMBL/GenBank/DDBJ databases">
        <title>Genome sequence of Adhaeribacter sp. M2.</title>
        <authorList>
            <person name="Srinivasan S."/>
        </authorList>
    </citation>
    <scope>NUCLEOTIDE SEQUENCE [LARGE SCALE GENOMIC DNA]</scope>
    <source>
        <strain evidence="1 2">M2</strain>
    </source>
</reference>
<keyword evidence="2" id="KW-1185">Reference proteome</keyword>
<evidence type="ECO:0008006" key="3">
    <source>
        <dbReference type="Google" id="ProtNLM"/>
    </source>
</evidence>
<sequence>METTTTELKGDVTAASDDCQKIISILEMIIDDEATSDDQTYFYKHLEECANCFEAHRHQKMLKDFLKLNVKRKDAPASLISTIKKIVQETV</sequence>
<dbReference type="Proteomes" id="UP000326570">
    <property type="component" value="Unassembled WGS sequence"/>
</dbReference>
<gene>
    <name evidence="1" type="ORF">F0P94_11180</name>
</gene>
<accession>A0A5N1IXC6</accession>
<name>A0A5N1IXC6_9BACT</name>